<keyword evidence="1" id="KW-0472">Membrane</keyword>
<evidence type="ECO:0000313" key="2">
    <source>
        <dbReference type="EMBL" id="KAL3277419.1"/>
    </source>
</evidence>
<dbReference type="AlphaFoldDB" id="A0ABD2NFR9"/>
<feature type="transmembrane region" description="Helical" evidence="1">
    <location>
        <begin position="13"/>
        <end position="32"/>
    </location>
</feature>
<keyword evidence="3" id="KW-1185">Reference proteome</keyword>
<dbReference type="EMBL" id="JABFTP020000103">
    <property type="protein sequence ID" value="KAL3277419.1"/>
    <property type="molecule type" value="Genomic_DNA"/>
</dbReference>
<comment type="caution">
    <text evidence="2">The sequence shown here is derived from an EMBL/GenBank/DDBJ whole genome shotgun (WGS) entry which is preliminary data.</text>
</comment>
<evidence type="ECO:0000256" key="1">
    <source>
        <dbReference type="SAM" id="Phobius"/>
    </source>
</evidence>
<sequence>MSGTLVKSIGFEWMLFGIAILDFMYAPLLISLKSPPTKEEKKDQEPWNMTLKEDCINNIRSPPYNKSLIMGEKSSVRYVTYQNEEDEEE</sequence>
<reference evidence="2 3" key="1">
    <citation type="journal article" date="2021" name="BMC Biol.">
        <title>Horizontally acquired antibacterial genes associated with adaptive radiation of ladybird beetles.</title>
        <authorList>
            <person name="Li H.S."/>
            <person name="Tang X.F."/>
            <person name="Huang Y.H."/>
            <person name="Xu Z.Y."/>
            <person name="Chen M.L."/>
            <person name="Du X.Y."/>
            <person name="Qiu B.Y."/>
            <person name="Chen P.T."/>
            <person name="Zhang W."/>
            <person name="Slipinski A."/>
            <person name="Escalona H.E."/>
            <person name="Waterhouse R.M."/>
            <person name="Zwick A."/>
            <person name="Pang H."/>
        </authorList>
    </citation>
    <scope>NUCLEOTIDE SEQUENCE [LARGE SCALE GENOMIC DNA]</scope>
    <source>
        <strain evidence="2">SYSU2018</strain>
    </source>
</reference>
<dbReference type="Proteomes" id="UP001516400">
    <property type="component" value="Unassembled WGS sequence"/>
</dbReference>
<proteinExistence type="predicted"/>
<keyword evidence="1" id="KW-0812">Transmembrane</keyword>
<keyword evidence="1" id="KW-1133">Transmembrane helix</keyword>
<organism evidence="2 3">
    <name type="scientific">Cryptolaemus montrouzieri</name>
    <dbReference type="NCBI Taxonomy" id="559131"/>
    <lineage>
        <taxon>Eukaryota</taxon>
        <taxon>Metazoa</taxon>
        <taxon>Ecdysozoa</taxon>
        <taxon>Arthropoda</taxon>
        <taxon>Hexapoda</taxon>
        <taxon>Insecta</taxon>
        <taxon>Pterygota</taxon>
        <taxon>Neoptera</taxon>
        <taxon>Endopterygota</taxon>
        <taxon>Coleoptera</taxon>
        <taxon>Polyphaga</taxon>
        <taxon>Cucujiformia</taxon>
        <taxon>Coccinelloidea</taxon>
        <taxon>Coccinellidae</taxon>
        <taxon>Scymninae</taxon>
        <taxon>Scymnini</taxon>
        <taxon>Cryptolaemus</taxon>
    </lineage>
</organism>
<protein>
    <submittedName>
        <fullName evidence="2">Uncharacterized protein</fullName>
    </submittedName>
</protein>
<name>A0ABD2NFR9_9CUCU</name>
<gene>
    <name evidence="2" type="ORF">HHI36_012767</name>
</gene>
<evidence type="ECO:0000313" key="3">
    <source>
        <dbReference type="Proteomes" id="UP001516400"/>
    </source>
</evidence>
<accession>A0ABD2NFR9</accession>